<keyword evidence="2 7" id="KW-0378">Hydrolase</keyword>
<dbReference type="PATRIC" id="fig|213810.4.peg.1210"/>
<evidence type="ECO:0000256" key="3">
    <source>
        <dbReference type="ARBA" id="ARBA00023001"/>
    </source>
</evidence>
<sequence>MIKSHLKKLAALCLTGVMGMSLLAGCGKKEEENKIKEMRDLTGTQLVQELKIGWSLGNTLDATGGTKDDPLSAETSWGNPKTTEDMIKAVKEKGFNVIRVPVTWTGHLGDAPDYKINEEWLNRVQEVVNYVINNDLYCIINLHHEDWHFPSYDNLEPAKAELVAIWKQIAARFEGYDEHLIFEGMNEPRMVDTPSEWSGGNPEARDVINQLNAAFVDTIRNSGGNNPKRCVMIPTYAAATTTDVLSEFVIPEDDKVIVSIHAYTPYNFALNAKGTFDYDPVGDAAQIETLMQTLNQYFLQKGHAVIIGEFGARNKYNTEDRCEWATAYTSAASKVGIPCIWWDNNAFNSGEAFGLYNRTAMKWEYPEIVDALMKGLENK</sequence>
<proteinExistence type="inferred from homology"/>
<dbReference type="Gene3D" id="3.20.20.80">
    <property type="entry name" value="Glycosidases"/>
    <property type="match status" value="1"/>
</dbReference>
<evidence type="ECO:0000256" key="1">
    <source>
        <dbReference type="ARBA" id="ARBA00022729"/>
    </source>
</evidence>
<keyword evidence="6" id="KW-0624">Polysaccharide degradation</keyword>
<evidence type="ECO:0000256" key="6">
    <source>
        <dbReference type="ARBA" id="ARBA00023326"/>
    </source>
</evidence>
<dbReference type="CAZy" id="GH5">
    <property type="family name" value="Glycoside Hydrolase Family 5"/>
</dbReference>
<dbReference type="BioCyc" id="RCHA213810:RUM_RS06375-MONOMER"/>
<keyword evidence="1 8" id="KW-0732">Signal</keyword>
<dbReference type="GO" id="GO:0008422">
    <property type="term" value="F:beta-glucosidase activity"/>
    <property type="evidence" value="ECO:0007669"/>
    <property type="project" value="TreeGrafter"/>
</dbReference>
<feature type="chain" id="PRO_5038977306" evidence="8">
    <location>
        <begin position="25"/>
        <end position="379"/>
    </location>
</feature>
<reference evidence="10" key="1">
    <citation type="submission" date="2010-03" db="EMBL/GenBank/DDBJ databases">
        <title>The genome sequence of Ruminococcus sp. 18P13.</title>
        <authorList>
            <consortium name="metaHIT consortium -- http://www.metahit.eu/"/>
            <person name="Pajon A."/>
            <person name="Turner K."/>
            <person name="Parkhill J."/>
            <person name="Bernalier A."/>
        </authorList>
    </citation>
    <scope>NUCLEOTIDE SEQUENCE [LARGE SCALE GENOMIC DNA]</scope>
    <source>
        <strain evidence="10">Type strain: 18P13</strain>
    </source>
</reference>
<dbReference type="PANTHER" id="PTHR31297">
    <property type="entry name" value="GLUCAN ENDO-1,6-BETA-GLUCOSIDASE B"/>
    <property type="match status" value="1"/>
</dbReference>
<organism evidence="10 11">
    <name type="scientific">Ruminococcus champanellensis (strain DSM 18848 / JCM 17042 / KCTC 15320 / 18P13)</name>
    <dbReference type="NCBI Taxonomy" id="213810"/>
    <lineage>
        <taxon>Bacteria</taxon>
        <taxon>Bacillati</taxon>
        <taxon>Bacillota</taxon>
        <taxon>Clostridia</taxon>
        <taxon>Eubacteriales</taxon>
        <taxon>Oscillospiraceae</taxon>
        <taxon>Ruminococcus</taxon>
    </lineage>
</organism>
<gene>
    <name evidence="10" type="ordered locus">RUM_13140</name>
</gene>
<dbReference type="EMBL" id="FP929052">
    <property type="protein sequence ID" value="CBL17440.1"/>
    <property type="molecule type" value="Genomic_DNA"/>
</dbReference>
<evidence type="ECO:0000256" key="4">
    <source>
        <dbReference type="ARBA" id="ARBA00023277"/>
    </source>
</evidence>
<dbReference type="HOGENOM" id="CLU_018668_2_1_9"/>
<dbReference type="PROSITE" id="PS51257">
    <property type="entry name" value="PROKAR_LIPOPROTEIN"/>
    <property type="match status" value="1"/>
</dbReference>
<keyword evidence="11" id="KW-1185">Reference proteome</keyword>
<dbReference type="Pfam" id="PF00150">
    <property type="entry name" value="Cellulase"/>
    <property type="match status" value="1"/>
</dbReference>
<dbReference type="GO" id="GO:0005576">
    <property type="term" value="C:extracellular region"/>
    <property type="evidence" value="ECO:0007669"/>
    <property type="project" value="TreeGrafter"/>
</dbReference>
<dbReference type="PROSITE" id="PS00659">
    <property type="entry name" value="GLYCOSYL_HYDROL_F5"/>
    <property type="match status" value="1"/>
</dbReference>
<evidence type="ECO:0000256" key="2">
    <source>
        <dbReference type="ARBA" id="ARBA00022801"/>
    </source>
</evidence>
<dbReference type="RefSeq" id="WP_015558347.1">
    <property type="nucleotide sequence ID" value="NC_021039.1"/>
</dbReference>
<dbReference type="GO" id="GO:0009986">
    <property type="term" value="C:cell surface"/>
    <property type="evidence" value="ECO:0007669"/>
    <property type="project" value="TreeGrafter"/>
</dbReference>
<dbReference type="PANTHER" id="PTHR31297:SF17">
    <property type="entry name" value="ENDOGLUCANASE"/>
    <property type="match status" value="1"/>
</dbReference>
<feature type="signal peptide" evidence="8">
    <location>
        <begin position="1"/>
        <end position="24"/>
    </location>
</feature>
<feature type="domain" description="Glycoside hydrolase family 5" evidence="9">
    <location>
        <begin position="73"/>
        <end position="347"/>
    </location>
</feature>
<comment type="similarity">
    <text evidence="7">Belongs to the glycosyl hydrolase 5 (cellulase A) family.</text>
</comment>
<dbReference type="InterPro" id="IPR050386">
    <property type="entry name" value="Glycosyl_hydrolase_5"/>
</dbReference>
<evidence type="ECO:0000256" key="7">
    <source>
        <dbReference type="RuleBase" id="RU361153"/>
    </source>
</evidence>
<evidence type="ECO:0000256" key="8">
    <source>
        <dbReference type="SAM" id="SignalP"/>
    </source>
</evidence>
<protein>
    <submittedName>
        <fullName evidence="10">Endoglucanase</fullName>
    </submittedName>
</protein>
<reference evidence="10" key="2">
    <citation type="submission" date="2010-03" db="EMBL/GenBank/DDBJ databases">
        <authorList>
            <person name="Pajon A."/>
        </authorList>
    </citation>
    <scope>NUCLEOTIDE SEQUENCE</scope>
    <source>
        <strain evidence="10">Type strain: 18P13</strain>
    </source>
</reference>
<dbReference type="AlphaFoldDB" id="D4LCU5"/>
<keyword evidence="5 7" id="KW-0326">Glycosidase</keyword>
<dbReference type="KEGG" id="rch:RUM_13140"/>
<evidence type="ECO:0000259" key="9">
    <source>
        <dbReference type="Pfam" id="PF00150"/>
    </source>
</evidence>
<name>D4LCU5_RUMC1</name>
<dbReference type="InterPro" id="IPR017853">
    <property type="entry name" value="GH"/>
</dbReference>
<dbReference type="SUPFAM" id="SSF51445">
    <property type="entry name" value="(Trans)glycosidases"/>
    <property type="match status" value="1"/>
</dbReference>
<keyword evidence="4" id="KW-0119">Carbohydrate metabolism</keyword>
<evidence type="ECO:0000313" key="10">
    <source>
        <dbReference type="EMBL" id="CBL17440.1"/>
    </source>
</evidence>
<evidence type="ECO:0000256" key="5">
    <source>
        <dbReference type="ARBA" id="ARBA00023295"/>
    </source>
</evidence>
<dbReference type="Proteomes" id="UP000007054">
    <property type="component" value="Chromosome"/>
</dbReference>
<dbReference type="InterPro" id="IPR001547">
    <property type="entry name" value="Glyco_hydro_5"/>
</dbReference>
<dbReference type="InterPro" id="IPR018087">
    <property type="entry name" value="Glyco_hydro_5_CS"/>
</dbReference>
<evidence type="ECO:0000313" key="11">
    <source>
        <dbReference type="Proteomes" id="UP000007054"/>
    </source>
</evidence>
<accession>D4LCU5</accession>
<keyword evidence="3" id="KW-0136">Cellulose degradation</keyword>
<dbReference type="GeneID" id="83156049"/>
<dbReference type="GO" id="GO:0030245">
    <property type="term" value="P:cellulose catabolic process"/>
    <property type="evidence" value="ECO:0007669"/>
    <property type="project" value="UniProtKB-KW"/>
</dbReference>
<dbReference type="STRING" id="213810.RUM_13140"/>